<dbReference type="Proteomes" id="UP000069940">
    <property type="component" value="Unassembled WGS sequence"/>
</dbReference>
<accession>A0ABM1Y0I4</accession>
<name>A0ABM1Y0I4_AEDAL</name>
<dbReference type="SUPFAM" id="SSF54277">
    <property type="entry name" value="CAD &amp; PB1 domains"/>
    <property type="match status" value="1"/>
</dbReference>
<feature type="domain" description="CIDE-N" evidence="3">
    <location>
        <begin position="3"/>
        <end position="78"/>
    </location>
</feature>
<keyword evidence="5" id="KW-1185">Reference proteome</keyword>
<evidence type="ECO:0000313" key="5">
    <source>
        <dbReference type="Proteomes" id="UP000069940"/>
    </source>
</evidence>
<dbReference type="Pfam" id="PF02017">
    <property type="entry name" value="CIDE-N"/>
    <property type="match status" value="1"/>
</dbReference>
<evidence type="ECO:0000256" key="2">
    <source>
        <dbReference type="PROSITE-ProRule" id="PRU00447"/>
    </source>
</evidence>
<organism evidence="4 5">
    <name type="scientific">Aedes albopictus</name>
    <name type="common">Asian tiger mosquito</name>
    <name type="synonym">Stegomyia albopicta</name>
    <dbReference type="NCBI Taxonomy" id="7160"/>
    <lineage>
        <taxon>Eukaryota</taxon>
        <taxon>Metazoa</taxon>
        <taxon>Ecdysozoa</taxon>
        <taxon>Arthropoda</taxon>
        <taxon>Hexapoda</taxon>
        <taxon>Insecta</taxon>
        <taxon>Pterygota</taxon>
        <taxon>Neoptera</taxon>
        <taxon>Endopterygota</taxon>
        <taxon>Diptera</taxon>
        <taxon>Nematocera</taxon>
        <taxon>Culicoidea</taxon>
        <taxon>Culicidae</taxon>
        <taxon>Culicinae</taxon>
        <taxon>Aedini</taxon>
        <taxon>Aedes</taxon>
        <taxon>Stegomyia</taxon>
    </lineage>
</organism>
<reference evidence="5" key="1">
    <citation type="journal article" date="2015" name="Proc. Natl. Acad. Sci. U.S.A.">
        <title>Genome sequence of the Asian Tiger mosquito, Aedes albopictus, reveals insights into its biology, genetics, and evolution.</title>
        <authorList>
            <person name="Chen X.G."/>
            <person name="Jiang X."/>
            <person name="Gu J."/>
            <person name="Xu M."/>
            <person name="Wu Y."/>
            <person name="Deng Y."/>
            <person name="Zhang C."/>
            <person name="Bonizzoni M."/>
            <person name="Dermauw W."/>
            <person name="Vontas J."/>
            <person name="Armbruster P."/>
            <person name="Huang X."/>
            <person name="Yang Y."/>
            <person name="Zhang H."/>
            <person name="He W."/>
            <person name="Peng H."/>
            <person name="Liu Y."/>
            <person name="Wu K."/>
            <person name="Chen J."/>
            <person name="Lirakis M."/>
            <person name="Topalis P."/>
            <person name="Van Leeuwen T."/>
            <person name="Hall A.B."/>
            <person name="Jiang X."/>
            <person name="Thorpe C."/>
            <person name="Mueller R.L."/>
            <person name="Sun C."/>
            <person name="Waterhouse R.M."/>
            <person name="Yan G."/>
            <person name="Tu Z.J."/>
            <person name="Fang X."/>
            <person name="James A.A."/>
        </authorList>
    </citation>
    <scope>NUCLEOTIDE SEQUENCE [LARGE SCALE GENOMIC DNA]</scope>
    <source>
        <strain evidence="5">Foshan</strain>
    </source>
</reference>
<dbReference type="InterPro" id="IPR003508">
    <property type="entry name" value="CIDE-N_dom"/>
</dbReference>
<keyword evidence="1 2" id="KW-0053">Apoptosis</keyword>
<evidence type="ECO:0000256" key="1">
    <source>
        <dbReference type="ARBA" id="ARBA00022703"/>
    </source>
</evidence>
<reference evidence="4" key="2">
    <citation type="submission" date="2025-05" db="UniProtKB">
        <authorList>
            <consortium name="EnsemblMetazoa"/>
        </authorList>
    </citation>
    <scope>IDENTIFICATION</scope>
    <source>
        <strain evidence="4">Foshan</strain>
    </source>
</reference>
<dbReference type="PROSITE" id="PS51135">
    <property type="entry name" value="CIDE_N"/>
    <property type="match status" value="1"/>
</dbReference>
<dbReference type="RefSeq" id="XP_062704501.1">
    <property type="nucleotide sequence ID" value="XM_062848517.1"/>
</dbReference>
<dbReference type="EnsemblMetazoa" id="AALFPA23_004555.R5588">
    <property type="protein sequence ID" value="AALFPA23_004555.P5588"/>
    <property type="gene ID" value="AALFPA23_004555"/>
</dbReference>
<evidence type="ECO:0000259" key="3">
    <source>
        <dbReference type="PROSITE" id="PS51135"/>
    </source>
</evidence>
<proteinExistence type="predicted"/>
<evidence type="ECO:0000313" key="4">
    <source>
        <dbReference type="EnsemblMetazoa" id="AALFPA23_004555.P5588"/>
    </source>
</evidence>
<dbReference type="GeneID" id="109409509"/>
<sequence length="651" mass="73684">MNTVLPFKVCDSSRQTRHVIFATGTINGLIEQATIKFQRPFQHIVLANDGCELSSDMALAAFSKDLLMMLESGETWIPEGFYATDTQAQDSAEGLQNTSAGQIVLSAIQDTPNSDDATSTVLQTLNIDPAVMAIFPNQRISVAEPLSMKLLTGGVSNQDESLQQPSTSRHVTESIKIQETAEIADHMTMMETDDPVDENQSPNTKTKRPRAIEIQKSSKKYASSDMKFRSFEVNYSKLSDNVLSKLDKLQEFKATNPNTAIPSDLRITKMDTTSLVNSIVDQLRTVDTDIKASTMEMVAKQLLRKFPCLEKVDDDGYRNGISHIALKHKMINHNAYLNRFRKSSEQQAPTASKGRNVRAGTLKCYWENWKKDCENETLAKLRRDEPTLLTEDFLKSSQAYVRHRLNDSKDLLQLMSEYPVLRRRGLLKYHFEQATGVSIDELRKYYDQKRAKIVNYSETAGRKFKKLNNDCTDLEVLRFLACLVGEKIDDLVTYREIGTRIDEVHLDSPGPLLVSVDMGQDTAMYYVYVDQVRLSEGTDDVICALQDLLIPGINAHVTRENRYPIIPKERTSVCVDGAAWHNNRKWEIYTVKKLSPQSLPAKELADKYSHLKTLPIEPYSNVQPMLLIVVQNARVMHVLDDRKGSLMNLLQ</sequence>
<protein>
    <recommendedName>
        <fullName evidence="3">CIDE-N domain-containing protein</fullName>
    </recommendedName>
</protein>
<dbReference type="Gene3D" id="3.10.20.10">
    <property type="match status" value="1"/>
</dbReference>